<dbReference type="OMA" id="RYVFGNK"/>
<evidence type="ECO:0000256" key="4">
    <source>
        <dbReference type="PIRSR" id="PIRSR000089-1"/>
    </source>
</evidence>
<evidence type="ECO:0000313" key="7">
    <source>
        <dbReference type="Proteomes" id="UP000226191"/>
    </source>
</evidence>
<dbReference type="PANTHER" id="PTHR43153">
    <property type="entry name" value="ELECTRON TRANSFER FLAVOPROTEIN ALPHA"/>
    <property type="match status" value="1"/>
</dbReference>
<dbReference type="EMBL" id="MVCE01000003">
    <property type="protein sequence ID" value="PGF33937.1"/>
    <property type="molecule type" value="Genomic_DNA"/>
</dbReference>
<gene>
    <name evidence="6" type="ORF">B1B09_08590</name>
</gene>
<evidence type="ECO:0000313" key="6">
    <source>
        <dbReference type="EMBL" id="PGF33937.1"/>
    </source>
</evidence>
<dbReference type="FunFam" id="3.40.50.1220:FF:000004">
    <property type="entry name" value="Electron transfer flavoprotein"/>
    <property type="match status" value="1"/>
</dbReference>
<dbReference type="GO" id="GO:0033539">
    <property type="term" value="P:fatty acid beta-oxidation using acyl-CoA dehydrogenase"/>
    <property type="evidence" value="ECO:0007669"/>
    <property type="project" value="TreeGrafter"/>
</dbReference>
<keyword evidence="3" id="KW-0285">Flavoprotein</keyword>
<feature type="domain" description="Electron transfer flavoprotein alpha subunit C-terminal" evidence="5">
    <location>
        <begin position="170"/>
        <end position="251"/>
    </location>
</feature>
<comment type="cofactor">
    <cofactor evidence="4">
        <name>FAD</name>
        <dbReference type="ChEBI" id="CHEBI:57692"/>
    </cofactor>
    <text evidence="4">Binds 1 FAD per dimer.</text>
</comment>
<sequence length="292" mass="29999">MSTSWIVTAQPNISHMLELTGQRGDSTVVVAVGVAADRFSGADRVVQIELPAAVPVEAVAGFAAEQVAAEPGDVVLAGTSSADRVLAAAVAVQLDAPIYRGLQELEAGKATVLQLGGVLEQTLSLSTPIVFVCEPGGPSEGPCPELTQVSATVDGATVVSSDKAGSQATNLAAAKRIVACGRGFREEADLHIAHDLAAQLGAELACSRPLAEGVSWFEKKLYVGISGAQVSPELYIAVGISGQLQHVVGMNKSQTVVAINSDSDAPIFEQADYGIVGDLYAVLPELTKALAR</sequence>
<evidence type="ECO:0000256" key="1">
    <source>
        <dbReference type="ARBA" id="ARBA00005817"/>
    </source>
</evidence>
<accession>A0AA44TJR1</accession>
<feature type="binding site" evidence="4">
    <location>
        <begin position="239"/>
        <end position="246"/>
    </location>
    <ligand>
        <name>FAD</name>
        <dbReference type="ChEBI" id="CHEBI:57692"/>
    </ligand>
</feature>
<dbReference type="InterPro" id="IPR014729">
    <property type="entry name" value="Rossmann-like_a/b/a_fold"/>
</dbReference>
<dbReference type="GO" id="GO:0050660">
    <property type="term" value="F:flavin adenine dinucleotide binding"/>
    <property type="evidence" value="ECO:0007669"/>
    <property type="project" value="InterPro"/>
</dbReference>
<dbReference type="InterPro" id="IPR029035">
    <property type="entry name" value="DHS-like_NAD/FAD-binding_dom"/>
</dbReference>
<organism evidence="6 7">
    <name type="scientific">Cutibacterium acnes</name>
    <name type="common">Propionibacterium acnes</name>
    <dbReference type="NCBI Taxonomy" id="1747"/>
    <lineage>
        <taxon>Bacteria</taxon>
        <taxon>Bacillati</taxon>
        <taxon>Actinomycetota</taxon>
        <taxon>Actinomycetes</taxon>
        <taxon>Propionibacteriales</taxon>
        <taxon>Propionibacteriaceae</taxon>
        <taxon>Cutibacterium</taxon>
    </lineage>
</organism>
<keyword evidence="2" id="KW-0813">Transport</keyword>
<feature type="binding site" evidence="4">
    <location>
        <position position="260"/>
    </location>
    <ligand>
        <name>FAD</name>
        <dbReference type="ChEBI" id="CHEBI:57692"/>
    </ligand>
</feature>
<dbReference type="Gene3D" id="3.40.50.1220">
    <property type="entry name" value="TPP-binding domain"/>
    <property type="match status" value="1"/>
</dbReference>
<comment type="similarity">
    <text evidence="1">Belongs to the ETF alpha-subunit/FixB family.</text>
</comment>
<dbReference type="Gene3D" id="3.40.50.620">
    <property type="entry name" value="HUPs"/>
    <property type="match status" value="1"/>
</dbReference>
<dbReference type="Proteomes" id="UP000226191">
    <property type="component" value="Unassembled WGS sequence"/>
</dbReference>
<dbReference type="AlphaFoldDB" id="A0AA44TJR1"/>
<evidence type="ECO:0000256" key="3">
    <source>
        <dbReference type="ARBA" id="ARBA00022630"/>
    </source>
</evidence>
<name>A0AA44TJR1_CUTAC</name>
<dbReference type="SUPFAM" id="SSF52467">
    <property type="entry name" value="DHS-like NAD/FAD-binding domain"/>
    <property type="match status" value="1"/>
</dbReference>
<dbReference type="SUPFAM" id="SSF52402">
    <property type="entry name" value="Adenine nucleotide alpha hydrolases-like"/>
    <property type="match status" value="1"/>
</dbReference>
<reference evidence="6 7" key="1">
    <citation type="submission" date="2017-02" db="EMBL/GenBank/DDBJ databases">
        <title>Prevalence of linear plasmids in Cutibacterium acnes isolates obtained from cancerous prostatic tissue.</title>
        <authorList>
            <person name="Davidsson S."/>
            <person name="Bruggemann H."/>
        </authorList>
    </citation>
    <scope>NUCLEOTIDE SEQUENCE [LARGE SCALE GENOMIC DNA]</scope>
    <source>
        <strain evidence="6 7">11-78</strain>
    </source>
</reference>
<feature type="binding site" evidence="4">
    <location>
        <position position="182"/>
    </location>
    <ligand>
        <name>FAD</name>
        <dbReference type="ChEBI" id="CHEBI:57692"/>
    </ligand>
</feature>
<dbReference type="InterPro" id="IPR014731">
    <property type="entry name" value="ETF_asu_C"/>
</dbReference>
<feature type="binding site" evidence="4">
    <location>
        <begin position="207"/>
        <end position="208"/>
    </location>
    <ligand>
        <name>FAD</name>
        <dbReference type="ChEBI" id="CHEBI:57692"/>
    </ligand>
</feature>
<proteinExistence type="inferred from homology"/>
<evidence type="ECO:0000256" key="2">
    <source>
        <dbReference type="ARBA" id="ARBA00022448"/>
    </source>
</evidence>
<keyword evidence="4" id="KW-0274">FAD</keyword>
<evidence type="ECO:0000259" key="5">
    <source>
        <dbReference type="Pfam" id="PF00766"/>
    </source>
</evidence>
<dbReference type="InterPro" id="IPR001308">
    <property type="entry name" value="ETF_a/FixB"/>
</dbReference>
<dbReference type="GO" id="GO:0009055">
    <property type="term" value="F:electron transfer activity"/>
    <property type="evidence" value="ECO:0007669"/>
    <property type="project" value="InterPro"/>
</dbReference>
<protein>
    <submittedName>
        <fullName evidence="6">Electron transfer flavoprotein subunit beta</fullName>
    </submittedName>
</protein>
<dbReference type="PIRSF" id="PIRSF000089">
    <property type="entry name" value="Electra_flavoP_a"/>
    <property type="match status" value="1"/>
</dbReference>
<comment type="caution">
    <text evidence="6">The sequence shown here is derived from an EMBL/GenBank/DDBJ whole genome shotgun (WGS) entry which is preliminary data.</text>
</comment>
<dbReference type="Pfam" id="PF00766">
    <property type="entry name" value="ETF_alpha"/>
    <property type="match status" value="1"/>
</dbReference>
<dbReference type="PANTHER" id="PTHR43153:SF1">
    <property type="entry name" value="ELECTRON TRANSFER FLAVOPROTEIN SUBUNIT ALPHA, MITOCHONDRIAL"/>
    <property type="match status" value="1"/>
</dbReference>